<dbReference type="Gene3D" id="1.10.3230.30">
    <property type="entry name" value="Phage gp6-like head-tail connector protein"/>
    <property type="match status" value="1"/>
</dbReference>
<dbReference type="RefSeq" id="WP_148810894.1">
    <property type="nucleotide sequence ID" value="NZ_CP042244.1"/>
</dbReference>
<dbReference type="CDD" id="cd08054">
    <property type="entry name" value="gp6"/>
    <property type="match status" value="1"/>
</dbReference>
<dbReference type="AlphaFoldDB" id="A0A5C0SIB4"/>
<proteinExistence type="predicted"/>
<dbReference type="EMBL" id="CP042244">
    <property type="protein sequence ID" value="QEK13722.1"/>
    <property type="molecule type" value="Genomic_DNA"/>
</dbReference>
<dbReference type="OrthoDB" id="5654at2"/>
<dbReference type="KEGG" id="crs:FQB35_15450"/>
<sequence length="95" mass="11191">MELTEIKEFLRLEQDYTEEDIFLNSLLVAAKEYIKNATGLDYDDTNELYKLAIKILVTHWYENREAISEKKTDKIAFSLNSILIQLQYCYEGDTV</sequence>
<geneLocation type="plasmid" evidence="2">
    <name>pct01</name>
</geneLocation>
<name>A0A5C0SIB4_CRATE</name>
<gene>
    <name evidence="1" type="ORF">FQB35_15450</name>
</gene>
<organism evidence="1 2">
    <name type="scientific">Crassaminicella thermophila</name>
    <dbReference type="NCBI Taxonomy" id="2599308"/>
    <lineage>
        <taxon>Bacteria</taxon>
        <taxon>Bacillati</taxon>
        <taxon>Bacillota</taxon>
        <taxon>Clostridia</taxon>
        <taxon>Eubacteriales</taxon>
        <taxon>Clostridiaceae</taxon>
        <taxon>Crassaminicella</taxon>
    </lineage>
</organism>
<dbReference type="InterPro" id="IPR021146">
    <property type="entry name" value="Phage_gp6-like_head-tail"/>
</dbReference>
<accession>A0A5C0SIB4</accession>
<dbReference type="Proteomes" id="UP000324646">
    <property type="component" value="Plasmid pCT01"/>
</dbReference>
<dbReference type="NCBIfam" id="TIGR01560">
    <property type="entry name" value="put_DNA_pack"/>
    <property type="match status" value="1"/>
</dbReference>
<protein>
    <submittedName>
        <fullName evidence="1">Phage gp6-like head-tail connector protein</fullName>
    </submittedName>
</protein>
<keyword evidence="2" id="KW-1185">Reference proteome</keyword>
<evidence type="ECO:0000313" key="2">
    <source>
        <dbReference type="Proteomes" id="UP000324646"/>
    </source>
</evidence>
<evidence type="ECO:0000313" key="1">
    <source>
        <dbReference type="EMBL" id="QEK13722.1"/>
    </source>
</evidence>
<dbReference type="InterPro" id="IPR006450">
    <property type="entry name" value="Phage_HK97_gp6-like"/>
</dbReference>
<keyword evidence="1" id="KW-0614">Plasmid</keyword>
<reference evidence="1 2" key="1">
    <citation type="submission" date="2019-07" db="EMBL/GenBank/DDBJ databases">
        <title>Complete genome of Crassaminicella thermophila SY095.</title>
        <authorList>
            <person name="Li X."/>
        </authorList>
    </citation>
    <scope>NUCLEOTIDE SEQUENCE [LARGE SCALE GENOMIC DNA]</scope>
    <source>
        <strain evidence="1 2">SY095</strain>
        <plasmid evidence="2">pct01</plasmid>
    </source>
</reference>
<dbReference type="Pfam" id="PF05135">
    <property type="entry name" value="Phage_connect_1"/>
    <property type="match status" value="1"/>
</dbReference>